<protein>
    <submittedName>
        <fullName evidence="1">Uncharacterized protein</fullName>
    </submittedName>
</protein>
<reference evidence="1 2" key="1">
    <citation type="journal article" date="2015" name="Microbes Environ.">
        <title>Distribution and evolution of nitrogen fixation genes in the phylum bacteroidetes.</title>
        <authorList>
            <person name="Inoue J."/>
            <person name="Oshima K."/>
            <person name="Suda W."/>
            <person name="Sakamoto M."/>
            <person name="Iino T."/>
            <person name="Noda S."/>
            <person name="Hongoh Y."/>
            <person name="Hattori M."/>
            <person name="Ohkuma M."/>
        </authorList>
    </citation>
    <scope>NUCLEOTIDE SEQUENCE [LARGE SCALE GENOMIC DNA]</scope>
    <source>
        <strain evidence="1">JCM 15548</strain>
    </source>
</reference>
<accession>A0A0E9LZ54</accession>
<gene>
    <name evidence="1" type="ORF">JCM15548_12661</name>
</gene>
<dbReference type="EMBL" id="BAZW01000022">
    <property type="protein sequence ID" value="GAO30396.1"/>
    <property type="molecule type" value="Genomic_DNA"/>
</dbReference>
<dbReference type="Proteomes" id="UP000032900">
    <property type="component" value="Unassembled WGS sequence"/>
</dbReference>
<comment type="caution">
    <text evidence="1">The sequence shown here is derived from an EMBL/GenBank/DDBJ whole genome shotgun (WGS) entry which is preliminary data.</text>
</comment>
<proteinExistence type="predicted"/>
<evidence type="ECO:0000313" key="2">
    <source>
        <dbReference type="Proteomes" id="UP000032900"/>
    </source>
</evidence>
<evidence type="ECO:0000313" key="1">
    <source>
        <dbReference type="EMBL" id="GAO30396.1"/>
    </source>
</evidence>
<keyword evidence="2" id="KW-1185">Reference proteome</keyword>
<name>A0A0E9LZ54_9BACT</name>
<dbReference type="AlphaFoldDB" id="A0A0E9LZ54"/>
<organism evidence="1 2">
    <name type="scientific">Geofilum rubicundum JCM 15548</name>
    <dbReference type="NCBI Taxonomy" id="1236989"/>
    <lineage>
        <taxon>Bacteria</taxon>
        <taxon>Pseudomonadati</taxon>
        <taxon>Bacteroidota</taxon>
        <taxon>Bacteroidia</taxon>
        <taxon>Marinilabiliales</taxon>
        <taxon>Marinilabiliaceae</taxon>
        <taxon>Geofilum</taxon>
    </lineage>
</organism>
<dbReference type="STRING" id="1236989.JCM15548_12661"/>
<sequence length="96" mass="11324">MPNIDNSYDELKKDSSQEFCFDELPCCENEYQLVHLTNEFVKTTAQTDFNVELAVAFIFEGFKLELFPKSNHQFLTEYISRPLEKDVQVLFQTFLI</sequence>